<dbReference type="InterPro" id="IPR036724">
    <property type="entry name" value="Cobalamin-bd_sf"/>
</dbReference>
<sequence>MEQELKEYIQSLIPEDFPDGNQLVEEGRKMAGDIPWNKSRFLRETGYKSHLDYRKENLKNGKQTYQLLVGLSTLEEEIEAIKKIDEFHKRTGFEVRSMQSIPSQLVGLDPKDWEGAPKPTSYLMEKEEDWLAHTEAAPVDCCWQDWHLASPNNLNETKYALKAGTSRLGCFSTFIWEYPGYNEEKKRFSDMFRTMGILSAKKDEGLDCITYPEDGLPGFFMDVVSYVGYEMIEHYIIEDLCGARMALSYGGLLSEIVPRMSFALAMEKLYGTPEHPFVTYYNGSTNEQWDHDIESNYGLGASEMLIEAVINLKYGLPTVINPVSITEALRVPTLDELFNIVKCGIGIERKAKEWLDIIDFTRFEEMRDLLIEKGTMFYENVMKGFEEAGVNIKDPLEMVMVLRRFDPVKFEQEFHPSLQESEKFKPYVPTVLGRETMEMTENVVNDLKDKGYESMLKGKKVICGSADGHSYGLMLIDNVWSEMNADVVDCGTNMEPSFILDLYDEEDADAVCVSVHCGQTLDYARQLKEEEKKRGKKYNIVIGGMLNAMLPGNTEPVDVSDIVEEMGICATNDFEKQINFIGRD</sequence>
<evidence type="ECO:0000313" key="3">
    <source>
        <dbReference type="Proteomes" id="UP000824090"/>
    </source>
</evidence>
<name>A0A9D1HZP5_9FIRM</name>
<dbReference type="Pfam" id="PF02310">
    <property type="entry name" value="B12-binding"/>
    <property type="match status" value="1"/>
</dbReference>
<dbReference type="AlphaFoldDB" id="A0A9D1HZP5"/>
<protein>
    <submittedName>
        <fullName evidence="2">Cobalamin-dependent protein</fullName>
    </submittedName>
</protein>
<accession>A0A9D1HZP5</accession>
<dbReference type="EMBL" id="DVMP01000021">
    <property type="protein sequence ID" value="HIU25062.1"/>
    <property type="molecule type" value="Genomic_DNA"/>
</dbReference>
<evidence type="ECO:0000259" key="1">
    <source>
        <dbReference type="PROSITE" id="PS51332"/>
    </source>
</evidence>
<dbReference type="CDD" id="cd02065">
    <property type="entry name" value="B12-binding_like"/>
    <property type="match status" value="1"/>
</dbReference>
<dbReference type="InterPro" id="IPR006158">
    <property type="entry name" value="Cobalamin-bd"/>
</dbReference>
<comment type="caution">
    <text evidence="2">The sequence shown here is derived from an EMBL/GenBank/DDBJ whole genome shotgun (WGS) entry which is preliminary data.</text>
</comment>
<proteinExistence type="predicted"/>
<reference evidence="2" key="1">
    <citation type="submission" date="2020-10" db="EMBL/GenBank/DDBJ databases">
        <authorList>
            <person name="Gilroy R."/>
        </authorList>
    </citation>
    <scope>NUCLEOTIDE SEQUENCE</scope>
    <source>
        <strain evidence="2">ChiHcec3-6078</strain>
    </source>
</reference>
<dbReference type="GO" id="GO:0046872">
    <property type="term" value="F:metal ion binding"/>
    <property type="evidence" value="ECO:0007669"/>
    <property type="project" value="InterPro"/>
</dbReference>
<dbReference type="SUPFAM" id="SSF52242">
    <property type="entry name" value="Cobalamin (vitamin B12)-binding domain"/>
    <property type="match status" value="1"/>
</dbReference>
<gene>
    <name evidence="2" type="ORF">IAC50_01000</name>
</gene>
<organism evidence="2 3">
    <name type="scientific">Candidatus Allocopromorpha excrementigallinarum</name>
    <dbReference type="NCBI Taxonomy" id="2840742"/>
    <lineage>
        <taxon>Bacteria</taxon>
        <taxon>Bacillati</taxon>
        <taxon>Bacillota</taxon>
        <taxon>Clostridia</taxon>
        <taxon>Eubacteriales</taxon>
        <taxon>Eubacteriaceae</taxon>
        <taxon>Eubacteriaceae incertae sedis</taxon>
        <taxon>Candidatus Allocopromorpha</taxon>
    </lineage>
</organism>
<evidence type="ECO:0000313" key="2">
    <source>
        <dbReference type="EMBL" id="HIU25062.1"/>
    </source>
</evidence>
<feature type="domain" description="B12-binding" evidence="1">
    <location>
        <begin position="456"/>
        <end position="582"/>
    </location>
</feature>
<reference evidence="2" key="2">
    <citation type="journal article" date="2021" name="PeerJ">
        <title>Extensive microbial diversity within the chicken gut microbiome revealed by metagenomics and culture.</title>
        <authorList>
            <person name="Gilroy R."/>
            <person name="Ravi A."/>
            <person name="Getino M."/>
            <person name="Pursley I."/>
            <person name="Horton D.L."/>
            <person name="Alikhan N.F."/>
            <person name="Baker D."/>
            <person name="Gharbi K."/>
            <person name="Hall N."/>
            <person name="Watson M."/>
            <person name="Adriaenssens E.M."/>
            <person name="Foster-Nyarko E."/>
            <person name="Jarju S."/>
            <person name="Secka A."/>
            <person name="Antonio M."/>
            <person name="Oren A."/>
            <person name="Chaudhuri R.R."/>
            <person name="La Ragione R."/>
            <person name="Hildebrand F."/>
            <person name="Pallen M.J."/>
        </authorList>
    </citation>
    <scope>NUCLEOTIDE SEQUENCE</scope>
    <source>
        <strain evidence="2">ChiHcec3-6078</strain>
    </source>
</reference>
<dbReference type="PROSITE" id="PS51332">
    <property type="entry name" value="B12_BINDING"/>
    <property type="match status" value="1"/>
</dbReference>
<dbReference type="Proteomes" id="UP000824090">
    <property type="component" value="Unassembled WGS sequence"/>
</dbReference>
<dbReference type="Gene3D" id="3.40.50.280">
    <property type="entry name" value="Cobalamin-binding domain"/>
    <property type="match status" value="1"/>
</dbReference>
<dbReference type="GO" id="GO:0031419">
    <property type="term" value="F:cobalamin binding"/>
    <property type="evidence" value="ECO:0007669"/>
    <property type="project" value="InterPro"/>
</dbReference>